<dbReference type="InterPro" id="IPR023214">
    <property type="entry name" value="HAD_sf"/>
</dbReference>
<dbReference type="PROSITE" id="PS50969">
    <property type="entry name" value="FCP1"/>
    <property type="match status" value="1"/>
</dbReference>
<dbReference type="Proteomes" id="UP000236161">
    <property type="component" value="Unassembled WGS sequence"/>
</dbReference>
<dbReference type="SUPFAM" id="SSF56784">
    <property type="entry name" value="HAD-like"/>
    <property type="match status" value="1"/>
</dbReference>
<dbReference type="Gene3D" id="3.40.50.1000">
    <property type="entry name" value="HAD superfamily/HAD-like"/>
    <property type="match status" value="1"/>
</dbReference>
<sequence length="285" mass="31893">MVSKFTRRTPTKSRKFSPSGARRCRQRKPSSSPLKTLAAAAASFDRSLRSCQRCLFKLIPCLAVLHTPIKRKQGFRRLVPVQDDKSQTTGRSTSSSLPLPSATGRKTIVLDLDETLIHSTTGIPPERYDFVVRPWIEGQEMTFYVLKRPGVDELLCSAAEFFEVIIFTAGLKEYASLILDQLDPSRKLIAHRLYRDSCREAQGGKLTKDLSGLGRDLRKVVIVDDNPVCYALQKENAVPVTPFIDDLGDRELRRVMSFLNVAGGFEDMRDAVEFFLAGAKPADEP</sequence>
<proteinExistence type="predicted"/>
<dbReference type="PANTHER" id="PTHR12210">
    <property type="entry name" value="DULLARD PROTEIN PHOSPHATASE"/>
    <property type="match status" value="1"/>
</dbReference>
<evidence type="ECO:0000313" key="3">
    <source>
        <dbReference type="EMBL" id="PKA51670.1"/>
    </source>
</evidence>
<protein>
    <submittedName>
        <fullName evidence="3">Mitochondrial import inner membrane translocase subunit TIM50</fullName>
        <ecNumber evidence="3">3.1.3.16</ecNumber>
    </submittedName>
</protein>
<feature type="compositionally biased region" description="Basic residues" evidence="1">
    <location>
        <begin position="1"/>
        <end position="15"/>
    </location>
</feature>
<reference evidence="3 4" key="1">
    <citation type="journal article" date="2017" name="Nature">
        <title>The Apostasia genome and the evolution of orchids.</title>
        <authorList>
            <person name="Zhang G.Q."/>
            <person name="Liu K.W."/>
            <person name="Li Z."/>
            <person name="Lohaus R."/>
            <person name="Hsiao Y.Y."/>
            <person name="Niu S.C."/>
            <person name="Wang J.Y."/>
            <person name="Lin Y.C."/>
            <person name="Xu Q."/>
            <person name="Chen L.J."/>
            <person name="Yoshida K."/>
            <person name="Fujiwara S."/>
            <person name="Wang Z.W."/>
            <person name="Zhang Y.Q."/>
            <person name="Mitsuda N."/>
            <person name="Wang M."/>
            <person name="Liu G.H."/>
            <person name="Pecoraro L."/>
            <person name="Huang H.X."/>
            <person name="Xiao X.J."/>
            <person name="Lin M."/>
            <person name="Wu X.Y."/>
            <person name="Wu W.L."/>
            <person name="Chen Y.Y."/>
            <person name="Chang S.B."/>
            <person name="Sakamoto S."/>
            <person name="Ohme-Takagi M."/>
            <person name="Yagi M."/>
            <person name="Zeng S.J."/>
            <person name="Shen C.Y."/>
            <person name="Yeh C.M."/>
            <person name="Luo Y.B."/>
            <person name="Tsai W.C."/>
            <person name="Van de Peer Y."/>
            <person name="Liu Z.J."/>
        </authorList>
    </citation>
    <scope>NUCLEOTIDE SEQUENCE [LARGE SCALE GENOMIC DNA]</scope>
    <source>
        <strain evidence="4">cv. Shenzhen</strain>
        <tissue evidence="3">Stem</tissue>
    </source>
</reference>
<dbReference type="AlphaFoldDB" id="A0A2I0A7Y6"/>
<dbReference type="FunFam" id="3.40.50.1000:FF:000093">
    <property type="entry name" value="NLI interacting factor-like phosphatase family protein"/>
    <property type="match status" value="1"/>
</dbReference>
<gene>
    <name evidence="3" type="primary">TIM50</name>
    <name evidence="3" type="ORF">AXF42_Ash003037</name>
</gene>
<dbReference type="CDD" id="cd07521">
    <property type="entry name" value="HAD_FCP1-like"/>
    <property type="match status" value="1"/>
</dbReference>
<dbReference type="InterPro" id="IPR004274">
    <property type="entry name" value="FCP1_dom"/>
</dbReference>
<dbReference type="STRING" id="1088818.A0A2I0A7Y6"/>
<dbReference type="InterPro" id="IPR050365">
    <property type="entry name" value="TIM50"/>
</dbReference>
<keyword evidence="4" id="KW-1185">Reference proteome</keyword>
<dbReference type="InterPro" id="IPR036412">
    <property type="entry name" value="HAD-like_sf"/>
</dbReference>
<organism evidence="3 4">
    <name type="scientific">Apostasia shenzhenica</name>
    <dbReference type="NCBI Taxonomy" id="1088818"/>
    <lineage>
        <taxon>Eukaryota</taxon>
        <taxon>Viridiplantae</taxon>
        <taxon>Streptophyta</taxon>
        <taxon>Embryophyta</taxon>
        <taxon>Tracheophyta</taxon>
        <taxon>Spermatophyta</taxon>
        <taxon>Magnoliopsida</taxon>
        <taxon>Liliopsida</taxon>
        <taxon>Asparagales</taxon>
        <taxon>Orchidaceae</taxon>
        <taxon>Apostasioideae</taxon>
        <taxon>Apostasia</taxon>
    </lineage>
</organism>
<name>A0A2I0A7Y6_9ASPA</name>
<dbReference type="InterPro" id="IPR011948">
    <property type="entry name" value="Dullard_phosphatase"/>
</dbReference>
<evidence type="ECO:0000313" key="4">
    <source>
        <dbReference type="Proteomes" id="UP000236161"/>
    </source>
</evidence>
<dbReference type="EMBL" id="KZ452013">
    <property type="protein sequence ID" value="PKA51670.1"/>
    <property type="molecule type" value="Genomic_DNA"/>
</dbReference>
<evidence type="ECO:0000256" key="1">
    <source>
        <dbReference type="SAM" id="MobiDB-lite"/>
    </source>
</evidence>
<dbReference type="NCBIfam" id="TIGR02251">
    <property type="entry name" value="HIF-SF_euk"/>
    <property type="match status" value="1"/>
</dbReference>
<dbReference type="OrthoDB" id="277011at2759"/>
<dbReference type="GO" id="GO:0004722">
    <property type="term" value="F:protein serine/threonine phosphatase activity"/>
    <property type="evidence" value="ECO:0007669"/>
    <property type="project" value="UniProtKB-EC"/>
</dbReference>
<dbReference type="Pfam" id="PF03031">
    <property type="entry name" value="NIF"/>
    <property type="match status" value="1"/>
</dbReference>
<feature type="domain" description="FCP1 homology" evidence="2">
    <location>
        <begin position="101"/>
        <end position="262"/>
    </location>
</feature>
<keyword evidence="3" id="KW-0378">Hydrolase</keyword>
<feature type="region of interest" description="Disordered" evidence="1">
    <location>
        <begin position="80"/>
        <end position="99"/>
    </location>
</feature>
<dbReference type="SMART" id="SM00577">
    <property type="entry name" value="CPDc"/>
    <property type="match status" value="1"/>
</dbReference>
<feature type="region of interest" description="Disordered" evidence="1">
    <location>
        <begin position="1"/>
        <end position="32"/>
    </location>
</feature>
<dbReference type="EC" id="3.1.3.16" evidence="3"/>
<evidence type="ECO:0000259" key="2">
    <source>
        <dbReference type="PROSITE" id="PS50969"/>
    </source>
</evidence>
<accession>A0A2I0A7Y6</accession>